<gene>
    <name evidence="1" type="ORF">GCM10011518_44470</name>
</gene>
<organism evidence="1 2">
    <name type="scientific">Flavobacterium limi</name>
    <dbReference type="NCBI Taxonomy" id="2045105"/>
    <lineage>
        <taxon>Bacteria</taxon>
        <taxon>Pseudomonadati</taxon>
        <taxon>Bacteroidota</taxon>
        <taxon>Flavobacteriia</taxon>
        <taxon>Flavobacteriales</taxon>
        <taxon>Flavobacteriaceae</taxon>
        <taxon>Flavobacterium</taxon>
    </lineage>
</organism>
<dbReference type="RefSeq" id="WP_163396759.1">
    <property type="nucleotide sequence ID" value="NZ_BMKP01000018.1"/>
</dbReference>
<dbReference type="Proteomes" id="UP000655016">
    <property type="component" value="Unassembled WGS sequence"/>
</dbReference>
<evidence type="ECO:0000313" key="2">
    <source>
        <dbReference type="Proteomes" id="UP000655016"/>
    </source>
</evidence>
<name>A0ABQ1V0F3_9FLAO</name>
<accession>A0ABQ1V0F3</accession>
<evidence type="ECO:0000313" key="1">
    <source>
        <dbReference type="EMBL" id="GGF30331.1"/>
    </source>
</evidence>
<comment type="caution">
    <text evidence="1">The sequence shown here is derived from an EMBL/GenBank/DDBJ whole genome shotgun (WGS) entry which is preliminary data.</text>
</comment>
<dbReference type="Gene3D" id="2.180.10.10">
    <property type="entry name" value="RHS repeat-associated core"/>
    <property type="match status" value="1"/>
</dbReference>
<sequence>MNKHLFFVFVFTILFLPLKILSQEIANPYTSTENTIKSPQVHLLKEFANHPVDLSSGLVDVSIPLYEINFGDIKIPLNLKFHASGLKADITENGILGLKWVTNIGGFISREVRGYPDEKNDHKQGINNLAYTPDWITLFGGTNDNRPFSGNNVIFTNQDLSQFSMPGIYGKYEDTEYDIFTFLLPNGKSGKFILKDINGNKTASFMPYQPYKIKIISEYLYSSVYHTTTTIELTDDLGFIYKFGKNDLNKPYYETDQEYYSVNCWLLNSITSPNAKDIIKFEYINTLVNGNSTLPPVIIHDQLTTSPNYFSNDMNICSNSVLYDLIGNDLHYNHFVKNYNSPPGRNQEACILTKITYNDLSINFNYLQNVPDLNGFLLNNIEIKNNAEILKKIEFDITSPGRESLSELEKPSYLNFLQIKDKNNQVIEKYKFEYYNLDNLPNGNKLVNSADYWGYYNSQVQNVISQETVNIAFTSPVGACANGGSITQYYNSEIGASGSRFSNSEDMKIGMLKTITYPTGGQTEFEYESNKIMSTVGNPTDCGGLRIKTVIEKDKNGAEIKKKEYKYGLNEDGGGQIPNYLYPDPNTKNEIEETATDWKVIDNFMYMGNHGPLGFRNQSANVTYITRVFSGYFPSRYYTFLNKLIYYNKVTEYIGDSSNNIGKIENYYSNNIPQIQDYNFNTSNFTYKNNKFAVDPSNFWSGNNLNQKIEYKKANNNTYIKVRETNYSYQDYIVDEIFDTSIFKYKTFYGLEANQDQDRLKSNSNTIAKQELERIINSPESFFGYKTQKYTIGVENLAETTEKLYLTNNDSIVQTTINEYDLNKPTFLRERTTINSKGESITQKFSYPFNSNTGVYSQMATANVISPVVENITLNNNKVTGSALLTYKKSDDNFVPDKNYIAQLNSTVPFANFTAFDGSTKDSRYGADPENTYDAYDDHGNPIQITSKGKATTVYVWGYQKDYPIAKIENATYTAGQPNTITAAQQALINTAIAATINETTSVTETILREKLQLVRAGFPDAMVSTFTYDPLIGITSMTDPKDYTTYYEYDSYGRLKQVRDKESKVLSANKYNYKNQ</sequence>
<proteinExistence type="predicted"/>
<evidence type="ECO:0008006" key="3">
    <source>
        <dbReference type="Google" id="ProtNLM"/>
    </source>
</evidence>
<keyword evidence="2" id="KW-1185">Reference proteome</keyword>
<reference evidence="2" key="1">
    <citation type="journal article" date="2019" name="Int. J. Syst. Evol. Microbiol.">
        <title>The Global Catalogue of Microorganisms (GCM) 10K type strain sequencing project: providing services to taxonomists for standard genome sequencing and annotation.</title>
        <authorList>
            <consortium name="The Broad Institute Genomics Platform"/>
            <consortium name="The Broad Institute Genome Sequencing Center for Infectious Disease"/>
            <person name="Wu L."/>
            <person name="Ma J."/>
        </authorList>
    </citation>
    <scope>NUCLEOTIDE SEQUENCE [LARGE SCALE GENOMIC DNA]</scope>
    <source>
        <strain evidence="2">CGMCC 1.16060</strain>
    </source>
</reference>
<dbReference type="EMBL" id="BMKP01000018">
    <property type="protein sequence ID" value="GGF30331.1"/>
    <property type="molecule type" value="Genomic_DNA"/>
</dbReference>
<protein>
    <recommendedName>
        <fullName evidence="3">YD repeat-containing protein</fullName>
    </recommendedName>
</protein>